<sequence length="356" mass="39950">MKKNLTKKIFLIGFIALIIFSAFLTPTTKAQPVAYNGANTERFPYHSIYPSEIYEINSTLTIPSSVVIAPEEYGRYEFVHGNESTFIIDGTPTSRSGYVLWGDFFSINATTSSVIAQYLDFYFAFWNESAPIFESPSTVQATFIPVDTNGNVSPSIFNKVADFYNGSNRWVNGGRNYNNLSLHFWNATDIFVTANYTDNGILKIQKTNYSGNYVVSTSLMSEPARMAPQFSFTTEDAILNISSSNIKLDVNITDSDNNNDGVIDVDYLYRVKIGSTWSNWSAITSLIDVDLNSLSSGAHQITLEVKNMYGVTQEQIMIRYTAPPTENIPSYSTWVIALIVLVGTSFLIYRRKQKLR</sequence>
<gene>
    <name evidence="2" type="ORF">LCGC14_0730250</name>
</gene>
<organism evidence="2">
    <name type="scientific">marine sediment metagenome</name>
    <dbReference type="NCBI Taxonomy" id="412755"/>
    <lineage>
        <taxon>unclassified sequences</taxon>
        <taxon>metagenomes</taxon>
        <taxon>ecological metagenomes</taxon>
    </lineage>
</organism>
<comment type="caution">
    <text evidence="2">The sequence shown here is derived from an EMBL/GenBank/DDBJ whole genome shotgun (WGS) entry which is preliminary data.</text>
</comment>
<feature type="transmembrane region" description="Helical" evidence="1">
    <location>
        <begin position="331"/>
        <end position="349"/>
    </location>
</feature>
<name>A0A0F9Q9U8_9ZZZZ</name>
<accession>A0A0F9Q9U8</accession>
<evidence type="ECO:0000313" key="2">
    <source>
        <dbReference type="EMBL" id="KKN40755.1"/>
    </source>
</evidence>
<keyword evidence="1" id="KW-1133">Transmembrane helix</keyword>
<reference evidence="2" key="1">
    <citation type="journal article" date="2015" name="Nature">
        <title>Complex archaea that bridge the gap between prokaryotes and eukaryotes.</title>
        <authorList>
            <person name="Spang A."/>
            <person name="Saw J.H."/>
            <person name="Jorgensen S.L."/>
            <person name="Zaremba-Niedzwiedzka K."/>
            <person name="Martijn J."/>
            <person name="Lind A.E."/>
            <person name="van Eijk R."/>
            <person name="Schleper C."/>
            <person name="Guy L."/>
            <person name="Ettema T.J."/>
        </authorList>
    </citation>
    <scope>NUCLEOTIDE SEQUENCE</scope>
</reference>
<protein>
    <submittedName>
        <fullName evidence="2">Uncharacterized protein</fullName>
    </submittedName>
</protein>
<proteinExistence type="predicted"/>
<dbReference type="AlphaFoldDB" id="A0A0F9Q9U8"/>
<keyword evidence="1" id="KW-0812">Transmembrane</keyword>
<evidence type="ECO:0000256" key="1">
    <source>
        <dbReference type="SAM" id="Phobius"/>
    </source>
</evidence>
<dbReference type="EMBL" id="LAZR01001686">
    <property type="protein sequence ID" value="KKN40755.1"/>
    <property type="molecule type" value="Genomic_DNA"/>
</dbReference>
<keyword evidence="1" id="KW-0472">Membrane</keyword>